<dbReference type="EC" id="2.7.13.3" evidence="3"/>
<evidence type="ECO:0000256" key="6">
    <source>
        <dbReference type="ARBA" id="ARBA00022679"/>
    </source>
</evidence>
<name>A0A3E4GRH8_9FIRM</name>
<organism evidence="18 19">
    <name type="scientific">Coprococcus comes</name>
    <dbReference type="NCBI Taxonomy" id="410072"/>
    <lineage>
        <taxon>Bacteria</taxon>
        <taxon>Bacillati</taxon>
        <taxon>Bacillota</taxon>
        <taxon>Clostridia</taxon>
        <taxon>Lachnospirales</taxon>
        <taxon>Lachnospiraceae</taxon>
        <taxon>Coprococcus</taxon>
    </lineage>
</organism>
<keyword evidence="7 14" id="KW-0812">Transmembrane</keyword>
<evidence type="ECO:0000256" key="10">
    <source>
        <dbReference type="ARBA" id="ARBA00023012"/>
    </source>
</evidence>
<dbReference type="AlphaFoldDB" id="A0A3E4GRH8"/>
<feature type="transmembrane region" description="Helical" evidence="14">
    <location>
        <begin position="258"/>
        <end position="276"/>
    </location>
</feature>
<dbReference type="Gene3D" id="1.10.287.130">
    <property type="match status" value="1"/>
</dbReference>
<dbReference type="InterPro" id="IPR003661">
    <property type="entry name" value="HisK_dim/P_dom"/>
</dbReference>
<comment type="caution">
    <text evidence="18">The sequence shown here is derived from an EMBL/GenBank/DDBJ whole genome shotgun (WGS) entry which is preliminary data.</text>
</comment>
<dbReference type="SUPFAM" id="SSF47384">
    <property type="entry name" value="Homodimeric domain of signal transducing histidine kinase"/>
    <property type="match status" value="1"/>
</dbReference>
<gene>
    <name evidence="18" type="ORF">DXD67_05575</name>
</gene>
<dbReference type="Gene3D" id="3.30.450.350">
    <property type="entry name" value="CHASE domain"/>
    <property type="match status" value="1"/>
</dbReference>
<protein>
    <recommendedName>
        <fullName evidence="4">Stage 0 sporulation protein A homolog</fullName>
        <ecNumber evidence="3">2.7.13.3</ecNumber>
    </recommendedName>
</protein>
<keyword evidence="6" id="KW-0808">Transferase</keyword>
<dbReference type="Pfam" id="PF00512">
    <property type="entry name" value="HisKA"/>
    <property type="match status" value="1"/>
</dbReference>
<dbReference type="CDD" id="cd17546">
    <property type="entry name" value="REC_hyHK_CKI1_RcsC-like"/>
    <property type="match status" value="1"/>
</dbReference>
<dbReference type="RefSeq" id="WP_117556864.1">
    <property type="nucleotide sequence ID" value="NZ_QSOV01000004.1"/>
</dbReference>
<evidence type="ECO:0000256" key="2">
    <source>
        <dbReference type="ARBA" id="ARBA00004370"/>
    </source>
</evidence>
<dbReference type="PROSITE" id="PS50109">
    <property type="entry name" value="HIS_KIN"/>
    <property type="match status" value="1"/>
</dbReference>
<dbReference type="InterPro" id="IPR011006">
    <property type="entry name" value="CheY-like_superfamily"/>
</dbReference>
<keyword evidence="9 14" id="KW-1133">Transmembrane helix</keyword>
<evidence type="ECO:0000256" key="12">
    <source>
        <dbReference type="ARBA" id="ARBA00024867"/>
    </source>
</evidence>
<evidence type="ECO:0000256" key="11">
    <source>
        <dbReference type="ARBA" id="ARBA00023136"/>
    </source>
</evidence>
<dbReference type="InterPro" id="IPR001789">
    <property type="entry name" value="Sig_transdc_resp-reg_receiver"/>
</dbReference>
<dbReference type="InterPro" id="IPR006189">
    <property type="entry name" value="CHASE_dom"/>
</dbReference>
<dbReference type="PANTHER" id="PTHR43047">
    <property type="entry name" value="TWO-COMPONENT HISTIDINE PROTEIN KINASE"/>
    <property type="match status" value="1"/>
</dbReference>
<dbReference type="EMBL" id="QSOV01000004">
    <property type="protein sequence ID" value="RGJ24544.1"/>
    <property type="molecule type" value="Genomic_DNA"/>
</dbReference>
<keyword evidence="10" id="KW-0902">Two-component regulatory system</keyword>
<feature type="domain" description="CHASE" evidence="17">
    <location>
        <begin position="109"/>
        <end position="200"/>
    </location>
</feature>
<accession>A0A3E4GRH8</accession>
<dbReference type="SMART" id="SM00388">
    <property type="entry name" value="HisKA"/>
    <property type="match status" value="1"/>
</dbReference>
<dbReference type="InterPro" id="IPR036097">
    <property type="entry name" value="HisK_dim/P_sf"/>
</dbReference>
<dbReference type="InterPro" id="IPR005467">
    <property type="entry name" value="His_kinase_dom"/>
</dbReference>
<evidence type="ECO:0000256" key="1">
    <source>
        <dbReference type="ARBA" id="ARBA00000085"/>
    </source>
</evidence>
<evidence type="ECO:0000256" key="5">
    <source>
        <dbReference type="ARBA" id="ARBA00022553"/>
    </source>
</evidence>
<dbReference type="InterPro" id="IPR042240">
    <property type="entry name" value="CHASE_sf"/>
</dbReference>
<evidence type="ECO:0000259" key="15">
    <source>
        <dbReference type="PROSITE" id="PS50109"/>
    </source>
</evidence>
<evidence type="ECO:0000256" key="14">
    <source>
        <dbReference type="SAM" id="Phobius"/>
    </source>
</evidence>
<dbReference type="PROSITE" id="PS50839">
    <property type="entry name" value="CHASE"/>
    <property type="match status" value="1"/>
</dbReference>
<evidence type="ECO:0000256" key="9">
    <source>
        <dbReference type="ARBA" id="ARBA00022989"/>
    </source>
</evidence>
<feature type="modified residue" description="4-aspartylphosphate" evidence="13">
    <location>
        <position position="611"/>
    </location>
</feature>
<feature type="domain" description="Histidine kinase" evidence="15">
    <location>
        <begin position="312"/>
        <end position="537"/>
    </location>
</feature>
<dbReference type="CDD" id="cd00082">
    <property type="entry name" value="HisKA"/>
    <property type="match status" value="1"/>
</dbReference>
<dbReference type="InterPro" id="IPR003594">
    <property type="entry name" value="HATPase_dom"/>
</dbReference>
<evidence type="ECO:0000256" key="7">
    <source>
        <dbReference type="ARBA" id="ARBA00022692"/>
    </source>
</evidence>
<dbReference type="PANTHER" id="PTHR43047:SF64">
    <property type="entry name" value="HISTIDINE KINASE CONTAINING CHEY-HOMOLOGOUS RECEIVER DOMAIN AND PAS DOMAIN-RELATED"/>
    <property type="match status" value="1"/>
</dbReference>
<proteinExistence type="predicted"/>
<dbReference type="SMART" id="SM01079">
    <property type="entry name" value="CHASE"/>
    <property type="match status" value="1"/>
</dbReference>
<evidence type="ECO:0000313" key="19">
    <source>
        <dbReference type="Proteomes" id="UP000260655"/>
    </source>
</evidence>
<dbReference type="SMART" id="SM00448">
    <property type="entry name" value="REC"/>
    <property type="match status" value="1"/>
</dbReference>
<evidence type="ECO:0000259" key="16">
    <source>
        <dbReference type="PROSITE" id="PS50110"/>
    </source>
</evidence>
<sequence>MDKKKYTGRIRNKTILVFIVIFIGINCAVHLQTMNRINEEKLKATYTAEATVRRIEAQINKYLSKSDLLKQIIESGSTISDENFTELSGFMMADDDVIDVIELAKGGTVSSVYPLSGNEEAMGLDMFTDPDRKTSATIAKDSGEYTIAGPFQLVQGGEGALLFDPVYVKGENGQEEFWGFTILVIDWEKFIDEVELEEASYYYQVWKKNPVTGKKLTIAQCEEPVLDNALEVACEVPNDTWYFEICPKEGWYSKSQIWLNRLLGALLAVLIAMLYWQRGMRSYKEARYAEEIKKSAEEAKAANTAKTGFLSRMSHDIRTPLNGIVGLLKIDAKHPEDREQVDKNREKMLIAANHLLALINDVLQMSKLESGEMVLAHDVVNLNELSQDILTIMEQRAAEAGVNIEYDRTSDKVEFPYVYASALHVRQLFLNVYGNCVKYNQIGGKVKIRLENLGLKDGIVTYRWIISDTGRGMSQEFLKHIFEPFAQEHTDARSVYNGTGLGMAIVNTLVHKMNGTIEVSSMEGKGSTFIITLPFEVTQEKKKVERLPAEETPSISGLNLLLAEDNELNAEIAEVLLKDEGAHITLVKDGQQAVGAFARSEPGTFDAILMDIMMPNMDGITATKRIRAMNRQDAKDIPIIAMTANAFEEDARRCMEAGMNAHLSKPFQMKKVIETIAKFCKNK</sequence>
<keyword evidence="8" id="KW-0418">Kinase</keyword>
<keyword evidence="11 14" id="KW-0472">Membrane</keyword>
<feature type="transmembrane region" description="Helical" evidence="14">
    <location>
        <begin position="12"/>
        <end position="31"/>
    </location>
</feature>
<comment type="function">
    <text evidence="12">May play the central regulatory role in sporulation. It may be an element of the effector pathway responsible for the activation of sporulation genes in response to nutritional stress. Spo0A may act in concert with spo0H (a sigma factor) to control the expression of some genes that are critical to the sporulation process.</text>
</comment>
<dbReference type="SUPFAM" id="SSF55874">
    <property type="entry name" value="ATPase domain of HSP90 chaperone/DNA topoisomerase II/histidine kinase"/>
    <property type="match status" value="1"/>
</dbReference>
<dbReference type="Pfam" id="PF03924">
    <property type="entry name" value="CHASE"/>
    <property type="match status" value="1"/>
</dbReference>
<dbReference type="GO" id="GO:0016020">
    <property type="term" value="C:membrane"/>
    <property type="evidence" value="ECO:0007669"/>
    <property type="project" value="UniProtKB-SubCell"/>
</dbReference>
<evidence type="ECO:0000256" key="8">
    <source>
        <dbReference type="ARBA" id="ARBA00022777"/>
    </source>
</evidence>
<evidence type="ECO:0000256" key="3">
    <source>
        <dbReference type="ARBA" id="ARBA00012438"/>
    </source>
</evidence>
<evidence type="ECO:0000313" key="18">
    <source>
        <dbReference type="EMBL" id="RGJ24544.1"/>
    </source>
</evidence>
<dbReference type="PROSITE" id="PS50110">
    <property type="entry name" value="RESPONSE_REGULATORY"/>
    <property type="match status" value="1"/>
</dbReference>
<feature type="domain" description="Response regulatory" evidence="16">
    <location>
        <begin position="559"/>
        <end position="680"/>
    </location>
</feature>
<evidence type="ECO:0000259" key="17">
    <source>
        <dbReference type="PROSITE" id="PS50839"/>
    </source>
</evidence>
<keyword evidence="5 13" id="KW-0597">Phosphoprotein</keyword>
<comment type="subcellular location">
    <subcellularLocation>
        <location evidence="2">Membrane</location>
    </subcellularLocation>
</comment>
<dbReference type="Pfam" id="PF00072">
    <property type="entry name" value="Response_reg"/>
    <property type="match status" value="1"/>
</dbReference>
<dbReference type="GO" id="GO:0000155">
    <property type="term" value="F:phosphorelay sensor kinase activity"/>
    <property type="evidence" value="ECO:0007669"/>
    <property type="project" value="InterPro"/>
</dbReference>
<reference evidence="18 19" key="1">
    <citation type="submission" date="2018-08" db="EMBL/GenBank/DDBJ databases">
        <title>A genome reference for cultivated species of the human gut microbiota.</title>
        <authorList>
            <person name="Zou Y."/>
            <person name="Xue W."/>
            <person name="Luo G."/>
        </authorList>
    </citation>
    <scope>NUCLEOTIDE SEQUENCE [LARGE SCALE GENOMIC DNA]</scope>
    <source>
        <strain evidence="18 19">TM07-19</strain>
    </source>
</reference>
<dbReference type="SMART" id="SM00387">
    <property type="entry name" value="HATPase_c"/>
    <property type="match status" value="1"/>
</dbReference>
<dbReference type="Pfam" id="PF02518">
    <property type="entry name" value="HATPase_c"/>
    <property type="match status" value="1"/>
</dbReference>
<dbReference type="PRINTS" id="PR00344">
    <property type="entry name" value="BCTRLSENSOR"/>
</dbReference>
<dbReference type="Gene3D" id="3.40.50.2300">
    <property type="match status" value="1"/>
</dbReference>
<evidence type="ECO:0000256" key="4">
    <source>
        <dbReference type="ARBA" id="ARBA00018672"/>
    </source>
</evidence>
<dbReference type="Gene3D" id="3.30.565.10">
    <property type="entry name" value="Histidine kinase-like ATPase, C-terminal domain"/>
    <property type="match status" value="1"/>
</dbReference>
<dbReference type="Proteomes" id="UP000260655">
    <property type="component" value="Unassembled WGS sequence"/>
</dbReference>
<dbReference type="SUPFAM" id="SSF52172">
    <property type="entry name" value="CheY-like"/>
    <property type="match status" value="1"/>
</dbReference>
<dbReference type="InterPro" id="IPR004358">
    <property type="entry name" value="Sig_transdc_His_kin-like_C"/>
</dbReference>
<evidence type="ECO:0000256" key="13">
    <source>
        <dbReference type="PROSITE-ProRule" id="PRU00169"/>
    </source>
</evidence>
<dbReference type="InterPro" id="IPR036890">
    <property type="entry name" value="HATPase_C_sf"/>
</dbReference>
<comment type="catalytic activity">
    <reaction evidence="1">
        <text>ATP + protein L-histidine = ADP + protein N-phospho-L-histidine.</text>
        <dbReference type="EC" id="2.7.13.3"/>
    </reaction>
</comment>